<accession>A0A1J5NKV3</accession>
<dbReference type="InterPro" id="IPR008482">
    <property type="entry name" value="DUF763"/>
</dbReference>
<reference evidence="1 2" key="1">
    <citation type="submission" date="2016-08" db="EMBL/GenBank/DDBJ databases">
        <title>Genome-based comparison of Moorella thermoacetic strains.</title>
        <authorList>
            <person name="Poehlein A."/>
            <person name="Bengelsdorf F.R."/>
            <person name="Esser C."/>
            <person name="Duerre P."/>
            <person name="Daniel R."/>
        </authorList>
    </citation>
    <scope>NUCLEOTIDE SEQUENCE [LARGE SCALE GENOMIC DNA]</scope>
    <source>
        <strain evidence="1 2">DSM 21394</strain>
    </source>
</reference>
<evidence type="ECO:0000313" key="2">
    <source>
        <dbReference type="Proteomes" id="UP000182811"/>
    </source>
</evidence>
<dbReference type="EMBL" id="MDDC01000009">
    <property type="protein sequence ID" value="OIQ59238.1"/>
    <property type="molecule type" value="Genomic_DNA"/>
</dbReference>
<name>A0A1J5NKV3_NEOTH</name>
<evidence type="ECO:0008006" key="3">
    <source>
        <dbReference type="Google" id="ProtNLM"/>
    </source>
</evidence>
<dbReference type="AlphaFoldDB" id="A0A1J5NKV3"/>
<evidence type="ECO:0000313" key="1">
    <source>
        <dbReference type="EMBL" id="OIQ59238.1"/>
    </source>
</evidence>
<gene>
    <name evidence="1" type="ORF">MOTE_12940</name>
</gene>
<sequence>MRTGTASLPLHGGHCPPWLFERMQRLGPAILEVIVREYGPQEVLRRLSDPYWFQAFGCVLGFDWHSSGLTTTLCGALKEGLRGREKDLGLVIAGGKGRTSRQTPREIETAAESLALTSLRPEDLVYASRMAAKVDNTALQDGYQLYHHVFIFTFDGRWAVVQQGMNETSRLARRYHWLGEGMQDFVCEPHAAVCCDARETALNMVARESRASRQVVTELGRQQPAKVMAEFNRILEKDLPNLALPWRHDVPRAGYLNRALLKVYDVQPRDFAGVLGIEGVGPKTIRALAMVAEVAYGVPASFRDPVRYSFSHGGKDGHPYPVDRQVYDRSINVLEQALAAAKIGRTDKLQALKRLSRLTGKEK</sequence>
<dbReference type="OrthoDB" id="9802662at2"/>
<proteinExistence type="predicted"/>
<dbReference type="PANTHER" id="PTHR38597:SF1">
    <property type="entry name" value="BLL3834 PROTEIN"/>
    <property type="match status" value="1"/>
</dbReference>
<dbReference type="Pfam" id="PF05559">
    <property type="entry name" value="DUF763"/>
    <property type="match status" value="1"/>
</dbReference>
<dbReference type="Proteomes" id="UP000182811">
    <property type="component" value="Unassembled WGS sequence"/>
</dbReference>
<organism evidence="1 2">
    <name type="scientific">Neomoorella thermoacetica</name>
    <name type="common">Clostridium thermoaceticum</name>
    <dbReference type="NCBI Taxonomy" id="1525"/>
    <lineage>
        <taxon>Bacteria</taxon>
        <taxon>Bacillati</taxon>
        <taxon>Bacillota</taxon>
        <taxon>Clostridia</taxon>
        <taxon>Neomoorellales</taxon>
        <taxon>Neomoorellaceae</taxon>
        <taxon>Neomoorella</taxon>
    </lineage>
</organism>
<dbReference type="PANTHER" id="PTHR38597">
    <property type="entry name" value="BLL3834 PROTEIN"/>
    <property type="match status" value="1"/>
</dbReference>
<protein>
    <recommendedName>
        <fullName evidence="3">DUF763 domain-containing protein</fullName>
    </recommendedName>
</protein>
<comment type="caution">
    <text evidence="1">The sequence shown here is derived from an EMBL/GenBank/DDBJ whole genome shotgun (WGS) entry which is preliminary data.</text>
</comment>